<evidence type="ECO:0000313" key="13">
    <source>
        <dbReference type="EMBL" id="MCZ0725454.1"/>
    </source>
</evidence>
<reference evidence="13" key="1">
    <citation type="submission" date="2022-12" db="EMBL/GenBank/DDBJ databases">
        <title>Description and comparative metabolic analysis of Aerococcus sp. nov., isolated from the feces of a pig.</title>
        <authorList>
            <person name="Chang Y.-H."/>
        </authorList>
    </citation>
    <scope>NUCLEOTIDE SEQUENCE</scope>
    <source>
        <strain evidence="13">YH-aer222</strain>
    </source>
</reference>
<dbReference type="InterPro" id="IPR018303">
    <property type="entry name" value="ATPase_P-typ_P_site"/>
</dbReference>
<dbReference type="SUPFAM" id="SSF81665">
    <property type="entry name" value="Calcium ATPase, transmembrane domain M"/>
    <property type="match status" value="1"/>
</dbReference>
<comment type="subcellular location">
    <subcellularLocation>
        <location evidence="11">Cell membrane</location>
    </subcellularLocation>
    <subcellularLocation>
        <location evidence="1">Membrane</location>
        <topology evidence="1">Multi-pass membrane protein</topology>
    </subcellularLocation>
</comment>
<keyword evidence="10 11" id="KW-0472">Membrane</keyword>
<dbReference type="GO" id="GO:0005886">
    <property type="term" value="C:plasma membrane"/>
    <property type="evidence" value="ECO:0007669"/>
    <property type="project" value="UniProtKB-SubCell"/>
</dbReference>
<dbReference type="InterPro" id="IPR008250">
    <property type="entry name" value="ATPase_P-typ_transduc_dom_A_sf"/>
</dbReference>
<dbReference type="SFLD" id="SFLDS00003">
    <property type="entry name" value="Haloacid_Dehalogenase"/>
    <property type="match status" value="1"/>
</dbReference>
<dbReference type="SFLD" id="SFLDF00027">
    <property type="entry name" value="p-type_atpase"/>
    <property type="match status" value="1"/>
</dbReference>
<dbReference type="SFLD" id="SFLDG00002">
    <property type="entry name" value="C1.7:_P-type_atpase_like"/>
    <property type="match status" value="1"/>
</dbReference>
<dbReference type="GO" id="GO:0046872">
    <property type="term" value="F:metal ion binding"/>
    <property type="evidence" value="ECO:0007669"/>
    <property type="project" value="UniProtKB-KW"/>
</dbReference>
<feature type="transmembrane region" description="Helical" evidence="11">
    <location>
        <begin position="12"/>
        <end position="30"/>
    </location>
</feature>
<feature type="transmembrane region" description="Helical" evidence="11">
    <location>
        <begin position="36"/>
        <end position="52"/>
    </location>
</feature>
<dbReference type="PANTHER" id="PTHR43079">
    <property type="entry name" value="PROBABLE CADMIUM/ZINC-TRANSPORTING ATPASE HMA1"/>
    <property type="match status" value="1"/>
</dbReference>
<dbReference type="SUPFAM" id="SSF81653">
    <property type="entry name" value="Calcium ATPase, transduction domain A"/>
    <property type="match status" value="1"/>
</dbReference>
<dbReference type="InterPro" id="IPR059000">
    <property type="entry name" value="ATPase_P-type_domA"/>
</dbReference>
<evidence type="ECO:0000256" key="5">
    <source>
        <dbReference type="ARBA" id="ARBA00022741"/>
    </source>
</evidence>
<evidence type="ECO:0000256" key="11">
    <source>
        <dbReference type="RuleBase" id="RU362081"/>
    </source>
</evidence>
<keyword evidence="11" id="KW-1003">Cell membrane</keyword>
<accession>A0A9X3FPB8</accession>
<evidence type="ECO:0000256" key="8">
    <source>
        <dbReference type="ARBA" id="ARBA00022967"/>
    </source>
</evidence>
<organism evidence="13 14">
    <name type="scientific">Aerococcus kribbianus</name>
    <dbReference type="NCBI Taxonomy" id="2999064"/>
    <lineage>
        <taxon>Bacteria</taxon>
        <taxon>Bacillati</taxon>
        <taxon>Bacillota</taxon>
        <taxon>Bacilli</taxon>
        <taxon>Lactobacillales</taxon>
        <taxon>Aerococcaceae</taxon>
        <taxon>Aerococcus</taxon>
    </lineage>
</organism>
<sequence>MWTFIRNQREGQFLLLGVACTVLAFLLMAFQSPLSVWAFYAAILFCGYHAAKDAIVDTMYERQVNVDLLMVLSALGACLIGYESEGAMLLIIFATAEILEDYATNKSSQAITELMDQVPDRAHRLLPSGQSEEVATEDLRVGDWVLVQKGERLPIDGWADRTVEVNESSLTGESLPVSRSEGEEVFAGTINEGNAFKLKVSKSSSETIFSNIIRMVDQAQSRPSRVARTIDAFESKYVTGVLIAVPLFILALYLLGYGFTAAFYRGMVLLTVASPCALVASATPASLAAISNGAKQGILCKGGAAMESLANLETLFVDKTGTLTYGNFQVVDYHMDSDILAQVVAMEQSSSHPIAQAITTHFNDLDLSQVDQSQPVEEESGAGLRQGNVLVGKLSMFNDYADPDHLLPLAKVGQTTIFVGRNHHVVGMIALADRVRPEAQKAVADFQASGVTVQLLTGDNDGVAQKVAQATGIDQVWSQCLPEDKIRQVTLAQDQGQVVGMIGDGINDAPALANADLGIAMGSGASIAMESGDIVIVKNDLGKLYHSYQLSHRLNRIIKENVVFAVGVIVILVLLNLLGWLDLPAGVVFHEGSTILVILNGLRLLKY</sequence>
<dbReference type="RefSeq" id="WP_268751770.1">
    <property type="nucleotide sequence ID" value="NZ_JAPRFQ010000001.1"/>
</dbReference>
<gene>
    <name evidence="13" type="ORF">OW157_02590</name>
</gene>
<feature type="transmembrane region" description="Helical" evidence="11">
    <location>
        <begin position="562"/>
        <end position="581"/>
    </location>
</feature>
<dbReference type="InterPro" id="IPR001757">
    <property type="entry name" value="P_typ_ATPase"/>
</dbReference>
<evidence type="ECO:0000256" key="10">
    <source>
        <dbReference type="ARBA" id="ARBA00023136"/>
    </source>
</evidence>
<evidence type="ECO:0000256" key="9">
    <source>
        <dbReference type="ARBA" id="ARBA00022989"/>
    </source>
</evidence>
<dbReference type="SUPFAM" id="SSF56784">
    <property type="entry name" value="HAD-like"/>
    <property type="match status" value="1"/>
</dbReference>
<dbReference type="Proteomes" id="UP001146670">
    <property type="component" value="Unassembled WGS sequence"/>
</dbReference>
<evidence type="ECO:0000256" key="1">
    <source>
        <dbReference type="ARBA" id="ARBA00004141"/>
    </source>
</evidence>
<dbReference type="InterPro" id="IPR036412">
    <property type="entry name" value="HAD-like_sf"/>
</dbReference>
<feature type="transmembrane region" description="Helical" evidence="11">
    <location>
        <begin position="262"/>
        <end position="282"/>
    </location>
</feature>
<keyword evidence="8" id="KW-1278">Translocase</keyword>
<dbReference type="InterPro" id="IPR023298">
    <property type="entry name" value="ATPase_P-typ_TM_dom_sf"/>
</dbReference>
<keyword evidence="7" id="KW-0460">Magnesium</keyword>
<keyword evidence="4 11" id="KW-0479">Metal-binding</keyword>
<dbReference type="InterPro" id="IPR044492">
    <property type="entry name" value="P_typ_ATPase_HD_dom"/>
</dbReference>
<dbReference type="GO" id="GO:0016887">
    <property type="term" value="F:ATP hydrolysis activity"/>
    <property type="evidence" value="ECO:0007669"/>
    <property type="project" value="InterPro"/>
</dbReference>
<dbReference type="InterPro" id="IPR023299">
    <property type="entry name" value="ATPase_P-typ_cyto_dom_N"/>
</dbReference>
<dbReference type="PROSITE" id="PS01229">
    <property type="entry name" value="COF_2"/>
    <property type="match status" value="1"/>
</dbReference>
<dbReference type="EMBL" id="JAPRFR010000001">
    <property type="protein sequence ID" value="MCZ0725454.1"/>
    <property type="molecule type" value="Genomic_DNA"/>
</dbReference>
<dbReference type="Pfam" id="PF00122">
    <property type="entry name" value="E1-E2_ATPase"/>
    <property type="match status" value="1"/>
</dbReference>
<dbReference type="PRINTS" id="PR00119">
    <property type="entry name" value="CATATPASE"/>
</dbReference>
<proteinExistence type="inferred from homology"/>
<keyword evidence="5 11" id="KW-0547">Nucleotide-binding</keyword>
<evidence type="ECO:0000256" key="7">
    <source>
        <dbReference type="ARBA" id="ARBA00022842"/>
    </source>
</evidence>
<comment type="caution">
    <text evidence="13">The sequence shown here is derived from an EMBL/GenBank/DDBJ whole genome shotgun (WGS) entry which is preliminary data.</text>
</comment>
<dbReference type="NCBIfam" id="TIGR01494">
    <property type="entry name" value="ATPase_P-type"/>
    <property type="match status" value="1"/>
</dbReference>
<evidence type="ECO:0000256" key="2">
    <source>
        <dbReference type="ARBA" id="ARBA00006024"/>
    </source>
</evidence>
<dbReference type="Gene3D" id="2.70.150.10">
    <property type="entry name" value="Calcium-transporting ATPase, cytoplasmic transduction domain A"/>
    <property type="match status" value="1"/>
</dbReference>
<dbReference type="GO" id="GO:0005524">
    <property type="term" value="F:ATP binding"/>
    <property type="evidence" value="ECO:0007669"/>
    <property type="project" value="UniProtKB-UniRule"/>
</dbReference>
<dbReference type="PANTHER" id="PTHR43079:SF1">
    <property type="entry name" value="CADMIUM_ZINC-TRANSPORTING ATPASE HMA1, CHLOROPLASTIC-RELATED"/>
    <property type="match status" value="1"/>
</dbReference>
<keyword evidence="6 11" id="KW-0067">ATP-binding</keyword>
<keyword evidence="3 11" id="KW-0812">Transmembrane</keyword>
<protein>
    <submittedName>
        <fullName evidence="13">Heavy metal translocating P-type ATPase</fullName>
    </submittedName>
</protein>
<dbReference type="PROSITE" id="PS00154">
    <property type="entry name" value="ATPASE_E1_E2"/>
    <property type="match status" value="1"/>
</dbReference>
<evidence type="ECO:0000313" key="14">
    <source>
        <dbReference type="Proteomes" id="UP001146670"/>
    </source>
</evidence>
<name>A0A9X3FPB8_9LACT</name>
<feature type="domain" description="P-type ATPase A" evidence="12">
    <location>
        <begin position="118"/>
        <end position="216"/>
    </location>
</feature>
<dbReference type="NCBIfam" id="TIGR01525">
    <property type="entry name" value="ATPase-IB_hvy"/>
    <property type="match status" value="1"/>
</dbReference>
<evidence type="ECO:0000256" key="6">
    <source>
        <dbReference type="ARBA" id="ARBA00022840"/>
    </source>
</evidence>
<dbReference type="Gene3D" id="3.40.1110.10">
    <property type="entry name" value="Calcium-transporting ATPase, cytoplasmic domain N"/>
    <property type="match status" value="1"/>
</dbReference>
<dbReference type="AlphaFoldDB" id="A0A9X3FPB8"/>
<dbReference type="Gene3D" id="3.40.50.1000">
    <property type="entry name" value="HAD superfamily/HAD-like"/>
    <property type="match status" value="1"/>
</dbReference>
<dbReference type="Pfam" id="PF00702">
    <property type="entry name" value="Hydrolase"/>
    <property type="match status" value="1"/>
</dbReference>
<evidence type="ECO:0000259" key="12">
    <source>
        <dbReference type="Pfam" id="PF00122"/>
    </source>
</evidence>
<evidence type="ECO:0000256" key="4">
    <source>
        <dbReference type="ARBA" id="ARBA00022723"/>
    </source>
</evidence>
<keyword evidence="14" id="KW-1185">Reference proteome</keyword>
<feature type="transmembrane region" description="Helical" evidence="11">
    <location>
        <begin position="237"/>
        <end position="256"/>
    </location>
</feature>
<dbReference type="InterPro" id="IPR023214">
    <property type="entry name" value="HAD_sf"/>
</dbReference>
<comment type="similarity">
    <text evidence="2 11">Belongs to the cation transport ATPase (P-type) (TC 3.A.3) family. Type IB subfamily.</text>
</comment>
<keyword evidence="9 11" id="KW-1133">Transmembrane helix</keyword>
<evidence type="ECO:0000256" key="3">
    <source>
        <dbReference type="ARBA" id="ARBA00022692"/>
    </source>
</evidence>
<dbReference type="InterPro" id="IPR027256">
    <property type="entry name" value="P-typ_ATPase_IB"/>
</dbReference>
<dbReference type="InterPro" id="IPR051949">
    <property type="entry name" value="Cation_Transport_ATPase"/>
</dbReference>
<dbReference type="GO" id="GO:0019829">
    <property type="term" value="F:ATPase-coupled monoatomic cation transmembrane transporter activity"/>
    <property type="evidence" value="ECO:0007669"/>
    <property type="project" value="InterPro"/>
</dbReference>